<dbReference type="Proteomes" id="UP001516023">
    <property type="component" value="Unassembled WGS sequence"/>
</dbReference>
<comment type="caution">
    <text evidence="1">The sequence shown here is derived from an EMBL/GenBank/DDBJ whole genome shotgun (WGS) entry which is preliminary data.</text>
</comment>
<dbReference type="AlphaFoldDB" id="A0ABD3P5W1"/>
<proteinExistence type="predicted"/>
<reference evidence="1 2" key="1">
    <citation type="journal article" date="2020" name="G3 (Bethesda)">
        <title>Improved Reference Genome for Cyclotella cryptica CCMP332, a Model for Cell Wall Morphogenesis, Salinity Adaptation, and Lipid Production in Diatoms (Bacillariophyta).</title>
        <authorList>
            <person name="Roberts W.R."/>
            <person name="Downey K.M."/>
            <person name="Ruck E.C."/>
            <person name="Traller J.C."/>
            <person name="Alverson A.J."/>
        </authorList>
    </citation>
    <scope>NUCLEOTIDE SEQUENCE [LARGE SCALE GENOMIC DNA]</scope>
    <source>
        <strain evidence="1 2">CCMP332</strain>
    </source>
</reference>
<keyword evidence="2" id="KW-1185">Reference proteome</keyword>
<accession>A0ABD3P5W1</accession>
<gene>
    <name evidence="1" type="ORF">HJC23_002844</name>
</gene>
<protein>
    <submittedName>
        <fullName evidence="1">Uncharacterized protein</fullName>
    </submittedName>
</protein>
<sequence>MSLDKDEDRDENAVDIGTSSYAACHQTKITLTNPGIISRLHQDIIDYLSPFGYLLTFSTKSSSSNDCVNAATAVLTVPLLSNSGPIKTLHIYNHEENLIPTIGPLIRTYLRLSDAHLPPKKLRAIVDCQFVIHSKDKTSDNLEHAVAKRMAHHIHMLIRNSMGSALCLDLVVILPGYSCENRSLSTLAITNAMENNSDTCYPCVTMLERKSVDFIDTSDSLKTLDNNIERCNLTQNGNTLHLHIRSRMCTVRHQPTLFRWLYTSSSPPLPMASSSVGEKEVIETV</sequence>
<evidence type="ECO:0000313" key="1">
    <source>
        <dbReference type="EMBL" id="KAL3783417.1"/>
    </source>
</evidence>
<name>A0ABD3P5W1_9STRA</name>
<evidence type="ECO:0000313" key="2">
    <source>
        <dbReference type="Proteomes" id="UP001516023"/>
    </source>
</evidence>
<organism evidence="1 2">
    <name type="scientific">Cyclotella cryptica</name>
    <dbReference type="NCBI Taxonomy" id="29204"/>
    <lineage>
        <taxon>Eukaryota</taxon>
        <taxon>Sar</taxon>
        <taxon>Stramenopiles</taxon>
        <taxon>Ochrophyta</taxon>
        <taxon>Bacillariophyta</taxon>
        <taxon>Coscinodiscophyceae</taxon>
        <taxon>Thalassiosirophycidae</taxon>
        <taxon>Stephanodiscales</taxon>
        <taxon>Stephanodiscaceae</taxon>
        <taxon>Cyclotella</taxon>
    </lineage>
</organism>
<dbReference type="EMBL" id="JABMIG020000261">
    <property type="protein sequence ID" value="KAL3783417.1"/>
    <property type="molecule type" value="Genomic_DNA"/>
</dbReference>